<reference evidence="9" key="1">
    <citation type="journal article" date="2020" name="mSystems">
        <title>Genome- and Community-Level Interaction Insights into Carbon Utilization and Element Cycling Functions of Hydrothermarchaeota in Hydrothermal Sediment.</title>
        <authorList>
            <person name="Zhou Z."/>
            <person name="Liu Y."/>
            <person name="Xu W."/>
            <person name="Pan J."/>
            <person name="Luo Z.H."/>
            <person name="Li M."/>
        </authorList>
    </citation>
    <scope>NUCLEOTIDE SEQUENCE [LARGE SCALE GENOMIC DNA]</scope>
    <source>
        <strain evidence="9">SpSt-774</strain>
    </source>
</reference>
<dbReference type="GO" id="GO:0015031">
    <property type="term" value="P:protein transport"/>
    <property type="evidence" value="ECO:0007669"/>
    <property type="project" value="UniProtKB-KW"/>
</dbReference>
<gene>
    <name evidence="9" type="ORF">ENV60_03065</name>
</gene>
<keyword evidence="6 8" id="KW-0472">Membrane</keyword>
<dbReference type="PANTHER" id="PTHR30558:SF3">
    <property type="entry name" value="BIOPOLYMER TRANSPORT PROTEIN EXBD-RELATED"/>
    <property type="match status" value="1"/>
</dbReference>
<proteinExistence type="inferred from homology"/>
<dbReference type="GO" id="GO:0022857">
    <property type="term" value="F:transmembrane transporter activity"/>
    <property type="evidence" value="ECO:0007669"/>
    <property type="project" value="InterPro"/>
</dbReference>
<keyword evidence="5 8" id="KW-1133">Transmembrane helix</keyword>
<sequence>MEFKEKKKRTPNIPTASMGDIAFLIIIFFMTSTVFTREKGIKMLLPERTESEVKVKPENIVSILINPEGALRLKASGYDGYEISPDKYSEVKRIVEEKLLERDTLLVVSLKTSRDAPYKAMVSVLDQIKLCRVTTSDGRELRANKISLVPTSEE</sequence>
<dbReference type="EMBL" id="DTGZ01000054">
    <property type="protein sequence ID" value="HGV97261.1"/>
    <property type="molecule type" value="Genomic_DNA"/>
</dbReference>
<evidence type="ECO:0000256" key="6">
    <source>
        <dbReference type="ARBA" id="ARBA00023136"/>
    </source>
</evidence>
<keyword evidence="4 7" id="KW-0812">Transmembrane</keyword>
<organism evidence="9">
    <name type="scientific">candidate division WOR-3 bacterium</name>
    <dbReference type="NCBI Taxonomy" id="2052148"/>
    <lineage>
        <taxon>Bacteria</taxon>
        <taxon>Bacteria division WOR-3</taxon>
    </lineage>
</organism>
<keyword evidence="7" id="KW-0653">Protein transport</keyword>
<evidence type="ECO:0000256" key="7">
    <source>
        <dbReference type="RuleBase" id="RU003879"/>
    </source>
</evidence>
<name>A0A7C4TH07_UNCW3</name>
<dbReference type="PANTHER" id="PTHR30558">
    <property type="entry name" value="EXBD MEMBRANE COMPONENT OF PMF-DRIVEN MACROMOLECULE IMPORT SYSTEM"/>
    <property type="match status" value="1"/>
</dbReference>
<evidence type="ECO:0000256" key="8">
    <source>
        <dbReference type="SAM" id="Phobius"/>
    </source>
</evidence>
<evidence type="ECO:0000313" key="9">
    <source>
        <dbReference type="EMBL" id="HGV97261.1"/>
    </source>
</evidence>
<keyword evidence="7" id="KW-0813">Transport</keyword>
<comment type="caution">
    <text evidence="9">The sequence shown here is derived from an EMBL/GenBank/DDBJ whole genome shotgun (WGS) entry which is preliminary data.</text>
</comment>
<dbReference type="Pfam" id="PF02472">
    <property type="entry name" value="ExbD"/>
    <property type="match status" value="1"/>
</dbReference>
<evidence type="ECO:0000256" key="3">
    <source>
        <dbReference type="ARBA" id="ARBA00022475"/>
    </source>
</evidence>
<dbReference type="InterPro" id="IPR003400">
    <property type="entry name" value="ExbD"/>
</dbReference>
<comment type="similarity">
    <text evidence="2 7">Belongs to the ExbD/TolR family.</text>
</comment>
<evidence type="ECO:0000256" key="4">
    <source>
        <dbReference type="ARBA" id="ARBA00022692"/>
    </source>
</evidence>
<dbReference type="AlphaFoldDB" id="A0A7C4TH07"/>
<evidence type="ECO:0000256" key="5">
    <source>
        <dbReference type="ARBA" id="ARBA00022989"/>
    </source>
</evidence>
<dbReference type="GO" id="GO:0005886">
    <property type="term" value="C:plasma membrane"/>
    <property type="evidence" value="ECO:0007669"/>
    <property type="project" value="UniProtKB-SubCell"/>
</dbReference>
<feature type="transmembrane region" description="Helical" evidence="8">
    <location>
        <begin position="16"/>
        <end position="35"/>
    </location>
</feature>
<keyword evidence="3" id="KW-1003">Cell membrane</keyword>
<evidence type="ECO:0000256" key="2">
    <source>
        <dbReference type="ARBA" id="ARBA00005811"/>
    </source>
</evidence>
<evidence type="ECO:0000256" key="1">
    <source>
        <dbReference type="ARBA" id="ARBA00004162"/>
    </source>
</evidence>
<comment type="subcellular location">
    <subcellularLocation>
        <location evidence="1">Cell membrane</location>
        <topology evidence="1">Single-pass membrane protein</topology>
    </subcellularLocation>
    <subcellularLocation>
        <location evidence="7">Cell membrane</location>
        <topology evidence="7">Single-pass type II membrane protein</topology>
    </subcellularLocation>
</comment>
<protein>
    <submittedName>
        <fullName evidence="9">Biopolymer transporter ExbD</fullName>
    </submittedName>
</protein>
<accession>A0A7C4TH07</accession>